<keyword evidence="4 12" id="KW-0812">Transmembrane</keyword>
<evidence type="ECO:0000256" key="11">
    <source>
        <dbReference type="ARBA" id="ARBA00023160"/>
    </source>
</evidence>
<keyword evidence="8" id="KW-0408">Iron</keyword>
<keyword evidence="6 12" id="KW-1133">Transmembrane helix</keyword>
<keyword evidence="5" id="KW-0276">Fatty acid metabolism</keyword>
<comment type="similarity">
    <text evidence="2">Belongs to the fatty acid desaturase type 2 family.</text>
</comment>
<evidence type="ECO:0000256" key="2">
    <source>
        <dbReference type="ARBA" id="ARBA00008749"/>
    </source>
</evidence>
<feature type="transmembrane region" description="Helical" evidence="12">
    <location>
        <begin position="20"/>
        <end position="41"/>
    </location>
</feature>
<keyword evidence="3" id="KW-0444">Lipid biosynthesis</keyword>
<reference evidence="14 15" key="1">
    <citation type="submission" date="2024-11" db="EMBL/GenBank/DDBJ databases">
        <title>The Natural Products Discovery Center: Release of the First 8490 Sequenced Strains for Exploring Actinobacteria Biosynthetic Diversity.</title>
        <authorList>
            <person name="Kalkreuter E."/>
            <person name="Kautsar S.A."/>
            <person name="Yang D."/>
            <person name="Bader C.D."/>
            <person name="Teijaro C.N."/>
            <person name="Fluegel L."/>
            <person name="Davis C.M."/>
            <person name="Simpson J.R."/>
            <person name="Lauterbach L."/>
            <person name="Steele A.D."/>
            <person name="Gui C."/>
            <person name="Meng S."/>
            <person name="Li G."/>
            <person name="Viehrig K."/>
            <person name="Ye F."/>
            <person name="Su P."/>
            <person name="Kiefer A.F."/>
            <person name="Nichols A."/>
            <person name="Cepeda A.J."/>
            <person name="Yan W."/>
            <person name="Fan B."/>
            <person name="Jiang Y."/>
            <person name="Adhikari A."/>
            <person name="Zheng C.-J."/>
            <person name="Schuster L."/>
            <person name="Cowan T.M."/>
            <person name="Smanski M.J."/>
            <person name="Chevrette M.G."/>
            <person name="De Carvalho L.P.S."/>
            <person name="Shen B."/>
        </authorList>
    </citation>
    <scope>NUCLEOTIDE SEQUENCE [LARGE SCALE GENOMIC DNA]</scope>
    <source>
        <strain evidence="14 15">NPDC077433</strain>
    </source>
</reference>
<evidence type="ECO:0000256" key="7">
    <source>
        <dbReference type="ARBA" id="ARBA00023002"/>
    </source>
</evidence>
<feature type="domain" description="Fatty acid desaturase" evidence="13">
    <location>
        <begin position="50"/>
        <end position="270"/>
    </location>
</feature>
<dbReference type="PANTHER" id="PTHR11351">
    <property type="entry name" value="ACYL-COA DESATURASE"/>
    <property type="match status" value="1"/>
</dbReference>
<dbReference type="PRINTS" id="PR00075">
    <property type="entry name" value="FACDDSATRASE"/>
</dbReference>
<evidence type="ECO:0000256" key="5">
    <source>
        <dbReference type="ARBA" id="ARBA00022832"/>
    </source>
</evidence>
<dbReference type="InterPro" id="IPR005804">
    <property type="entry name" value="FA_desaturase_dom"/>
</dbReference>
<dbReference type="RefSeq" id="WP_404672168.1">
    <property type="nucleotide sequence ID" value="NZ_JBJDPD010000012.1"/>
</dbReference>
<keyword evidence="7" id="KW-0560">Oxidoreductase</keyword>
<evidence type="ECO:0000256" key="12">
    <source>
        <dbReference type="SAM" id="Phobius"/>
    </source>
</evidence>
<organism evidence="14 15">
    <name type="scientific">Psychrobacter namhaensis</name>
    <dbReference type="NCBI Taxonomy" id="292734"/>
    <lineage>
        <taxon>Bacteria</taxon>
        <taxon>Pseudomonadati</taxon>
        <taxon>Pseudomonadota</taxon>
        <taxon>Gammaproteobacteria</taxon>
        <taxon>Moraxellales</taxon>
        <taxon>Moraxellaceae</taxon>
        <taxon>Psychrobacter</taxon>
    </lineage>
</organism>
<comment type="caution">
    <text evidence="14">The sequence shown here is derived from an EMBL/GenBank/DDBJ whole genome shotgun (WGS) entry which is preliminary data.</text>
</comment>
<evidence type="ECO:0000256" key="6">
    <source>
        <dbReference type="ARBA" id="ARBA00022989"/>
    </source>
</evidence>
<keyword evidence="15" id="KW-1185">Reference proteome</keyword>
<proteinExistence type="inferred from homology"/>
<evidence type="ECO:0000256" key="3">
    <source>
        <dbReference type="ARBA" id="ARBA00022516"/>
    </source>
</evidence>
<dbReference type="EMBL" id="JBJDPD010000012">
    <property type="protein sequence ID" value="MFK4001217.1"/>
    <property type="molecule type" value="Genomic_DNA"/>
</dbReference>
<evidence type="ECO:0000256" key="1">
    <source>
        <dbReference type="ARBA" id="ARBA00004141"/>
    </source>
</evidence>
<accession>A0ABW8L8H5</accession>
<keyword evidence="9" id="KW-0443">Lipid metabolism</keyword>
<protein>
    <submittedName>
        <fullName evidence="14">Acyl-CoA desaturase</fullName>
    </submittedName>
</protein>
<feature type="transmembrane region" description="Helical" evidence="12">
    <location>
        <begin position="190"/>
        <end position="209"/>
    </location>
</feature>
<gene>
    <name evidence="14" type="ORF">ACI2I3_07710</name>
</gene>
<name>A0ABW8L8H5_9GAMM</name>
<dbReference type="Pfam" id="PF00487">
    <property type="entry name" value="FA_desaturase"/>
    <property type="match status" value="1"/>
</dbReference>
<feature type="transmembrane region" description="Helical" evidence="12">
    <location>
        <begin position="164"/>
        <end position="184"/>
    </location>
</feature>
<evidence type="ECO:0000256" key="4">
    <source>
        <dbReference type="ARBA" id="ARBA00022692"/>
    </source>
</evidence>
<dbReference type="Proteomes" id="UP001620234">
    <property type="component" value="Unassembled WGS sequence"/>
</dbReference>
<evidence type="ECO:0000256" key="9">
    <source>
        <dbReference type="ARBA" id="ARBA00023098"/>
    </source>
</evidence>
<dbReference type="InterPro" id="IPR015876">
    <property type="entry name" value="Acyl-CoA_DS"/>
</dbReference>
<dbReference type="CDD" id="cd03505">
    <property type="entry name" value="Delta9-FADS-like"/>
    <property type="match status" value="1"/>
</dbReference>
<evidence type="ECO:0000256" key="10">
    <source>
        <dbReference type="ARBA" id="ARBA00023136"/>
    </source>
</evidence>
<evidence type="ECO:0000313" key="14">
    <source>
        <dbReference type="EMBL" id="MFK4001217.1"/>
    </source>
</evidence>
<sequence>MNEAIDIRELEYKKAPINWIPAAILIATPIAAVIITPWYLMTHQVSAPVWGVFGAFMVWTGMSITAGYHRLLSHRAYKAHPIVRNFLLLGATFAVQGSAFDWASSHRDHHRYVDDPFGDPYSVKRGFFFSHMGWMLRNYPSRKMDFKNIPDLTKDKILQIQHKYYGLWVLVTNVGLVAALGWLLGDVWGSLVIVGLLRLVLTHHFTFFINSFCHMFGSRPYTDTNSGRDNFFLAIFTWGEGYHNYHHFFQYDYRNGVKWWQYDPTKWLIAGLSKVGLTTELRTVDDTTIKHAEVRMQFKQAQQKINTAMSAGLDISHTMKIFQDRINFEHDAFMQTVAEWQALKAQKIEMKKNQYSERLHEIDDKFKQEYTRIEEKILEHNSNLKMIFRPIG</sequence>
<feature type="transmembrane region" description="Helical" evidence="12">
    <location>
        <begin position="47"/>
        <end position="68"/>
    </location>
</feature>
<keyword evidence="11" id="KW-0275">Fatty acid biosynthesis</keyword>
<evidence type="ECO:0000256" key="8">
    <source>
        <dbReference type="ARBA" id="ARBA00023004"/>
    </source>
</evidence>
<comment type="subcellular location">
    <subcellularLocation>
        <location evidence="1">Membrane</location>
        <topology evidence="1">Multi-pass membrane protein</topology>
    </subcellularLocation>
</comment>
<evidence type="ECO:0000313" key="15">
    <source>
        <dbReference type="Proteomes" id="UP001620234"/>
    </source>
</evidence>
<evidence type="ECO:0000259" key="13">
    <source>
        <dbReference type="Pfam" id="PF00487"/>
    </source>
</evidence>
<keyword evidence="10 12" id="KW-0472">Membrane</keyword>
<dbReference type="PANTHER" id="PTHR11351:SF31">
    <property type="entry name" value="DESATURASE 1, ISOFORM A-RELATED"/>
    <property type="match status" value="1"/>
</dbReference>